<dbReference type="AlphaFoldDB" id="A0A3N9W0M5"/>
<protein>
    <submittedName>
        <fullName evidence="2">Uncharacterized protein</fullName>
    </submittedName>
</protein>
<accession>A0A3N9W0M5</accession>
<dbReference type="OrthoDB" id="3406181at2"/>
<organism evidence="2 3">
    <name type="scientific">Micromonospora inaquosa</name>
    <dbReference type="NCBI Taxonomy" id="2203716"/>
    <lineage>
        <taxon>Bacteria</taxon>
        <taxon>Bacillati</taxon>
        <taxon>Actinomycetota</taxon>
        <taxon>Actinomycetes</taxon>
        <taxon>Micromonosporales</taxon>
        <taxon>Micromonosporaceae</taxon>
        <taxon>Micromonospora</taxon>
    </lineage>
</organism>
<dbReference type="EMBL" id="QGSZ01000388">
    <property type="protein sequence ID" value="RQW94245.1"/>
    <property type="molecule type" value="Genomic_DNA"/>
</dbReference>
<sequence>MPPRRRPRSWLAGRLRSAAGAVQRLAGRVEPAGHLPPQPPSETPAAAPRRFGEPPRHWLDLVAAHAPGLLHDLDLDPSPTGNAEAGDAGHGTSTGRVNADGAEPVADGRLTRFGDETIACGPGSVNGAGGRDPGASRDAGPSRSPAERRTGGPGRPSRAADLSDGTGIGAGDPSDGGTSSSRSDATSSPPGSTRPDPSAGPTGPVEPDAAVGPVRQAPRGTTTAADITAVDITTLDTTAEPEPARTTSHPPPDAHRASELDHDRGRSTGSSPARPTAERIADGRNGSRNDRDGPPWPRKDQSGRRDSAPNTTRSVRLDAAAAGAVSYGGVAWPNRASVDASFTGATATGGGDTPTIDVTRVAGGDPWLALPGEPAPTGRPAARLDTGVGLAGCGRATGIDPPSPLVAARAADPWPALPDDSALWSVAGPALDTAQQTRLDREQAGD</sequence>
<proteinExistence type="predicted"/>
<evidence type="ECO:0000313" key="2">
    <source>
        <dbReference type="EMBL" id="RQW94245.1"/>
    </source>
</evidence>
<keyword evidence="3" id="KW-1185">Reference proteome</keyword>
<dbReference type="RefSeq" id="WP_124778327.1">
    <property type="nucleotide sequence ID" value="NZ_QGSZ01000388.1"/>
</dbReference>
<feature type="region of interest" description="Disordered" evidence="1">
    <location>
        <begin position="27"/>
        <end position="54"/>
    </location>
</feature>
<feature type="compositionally biased region" description="Basic and acidic residues" evidence="1">
    <location>
        <begin position="252"/>
        <end position="266"/>
    </location>
</feature>
<feature type="compositionally biased region" description="Low complexity" evidence="1">
    <location>
        <begin position="221"/>
        <end position="238"/>
    </location>
</feature>
<evidence type="ECO:0000313" key="3">
    <source>
        <dbReference type="Proteomes" id="UP000282312"/>
    </source>
</evidence>
<feature type="compositionally biased region" description="Basic and acidic residues" evidence="1">
    <location>
        <begin position="276"/>
        <end position="307"/>
    </location>
</feature>
<gene>
    <name evidence="2" type="ORF">DLJ59_34715</name>
</gene>
<comment type="caution">
    <text evidence="2">The sequence shown here is derived from an EMBL/GenBank/DDBJ whole genome shotgun (WGS) entry which is preliminary data.</text>
</comment>
<feature type="region of interest" description="Disordered" evidence="1">
    <location>
        <begin position="70"/>
        <end position="316"/>
    </location>
</feature>
<dbReference type="Proteomes" id="UP000282312">
    <property type="component" value="Unassembled WGS sequence"/>
</dbReference>
<reference evidence="2 3" key="1">
    <citation type="submission" date="2018-05" db="EMBL/GenBank/DDBJ databases">
        <title>Micromonospora from Atacama Desert.</title>
        <authorList>
            <person name="Carro L."/>
            <person name="Goodfellow M."/>
            <person name="Klenk H.-P."/>
        </authorList>
    </citation>
    <scope>NUCLEOTIDE SEQUENCE [LARGE SCALE GENOMIC DNA]</scope>
    <source>
        <strain evidence="2 3">LB39</strain>
    </source>
</reference>
<feature type="compositionally biased region" description="Low complexity" evidence="1">
    <location>
        <begin position="171"/>
        <end position="191"/>
    </location>
</feature>
<evidence type="ECO:0000256" key="1">
    <source>
        <dbReference type="SAM" id="MobiDB-lite"/>
    </source>
</evidence>
<name>A0A3N9W0M5_9ACTN</name>